<dbReference type="PIRSF" id="PIRSF011576">
    <property type="entry name" value="YabP"/>
    <property type="match status" value="1"/>
</dbReference>
<protein>
    <submittedName>
        <fullName evidence="1">Sporulation protein YabP</fullName>
    </submittedName>
</protein>
<dbReference type="NCBIfam" id="TIGR02892">
    <property type="entry name" value="spore_yabP"/>
    <property type="match status" value="1"/>
</dbReference>
<dbReference type="InterPro" id="IPR012504">
    <property type="entry name" value="Spore_YabP"/>
</dbReference>
<name>A0ABS6G4A0_9FIRM</name>
<dbReference type="InterPro" id="IPR022476">
    <property type="entry name" value="Spore_YabP/YqfC"/>
</dbReference>
<comment type="caution">
    <text evidence="1">The sequence shown here is derived from an EMBL/GenBank/DDBJ whole genome shotgun (WGS) entry which is preliminary data.</text>
</comment>
<keyword evidence="2" id="KW-1185">Reference proteome</keyword>
<gene>
    <name evidence="1" type="primary">yabP</name>
    <name evidence="1" type="ORF">KQI88_08740</name>
</gene>
<organism evidence="1 2">
    <name type="scientific">Alkaliphilus flagellatus</name>
    <dbReference type="NCBI Taxonomy" id="2841507"/>
    <lineage>
        <taxon>Bacteria</taxon>
        <taxon>Bacillati</taxon>
        <taxon>Bacillota</taxon>
        <taxon>Clostridia</taxon>
        <taxon>Peptostreptococcales</taxon>
        <taxon>Natronincolaceae</taxon>
        <taxon>Alkaliphilus</taxon>
    </lineage>
</organism>
<evidence type="ECO:0000313" key="2">
    <source>
        <dbReference type="Proteomes" id="UP000779508"/>
    </source>
</evidence>
<dbReference type="Proteomes" id="UP000779508">
    <property type="component" value="Unassembled WGS sequence"/>
</dbReference>
<reference evidence="1 2" key="1">
    <citation type="submission" date="2021-06" db="EMBL/GenBank/DDBJ databases">
        <authorList>
            <person name="Sun Q."/>
            <person name="Li D."/>
        </authorList>
    </citation>
    <scope>NUCLEOTIDE SEQUENCE [LARGE SCALE GENOMIC DNA]</scope>
    <source>
        <strain evidence="1 2">MSJ-5</strain>
    </source>
</reference>
<dbReference type="EMBL" id="JAHLQK010000003">
    <property type="protein sequence ID" value="MBU5676502.1"/>
    <property type="molecule type" value="Genomic_DNA"/>
</dbReference>
<dbReference type="Pfam" id="PF07873">
    <property type="entry name" value="YabP"/>
    <property type="match status" value="1"/>
</dbReference>
<evidence type="ECO:0000313" key="1">
    <source>
        <dbReference type="EMBL" id="MBU5676502.1"/>
    </source>
</evidence>
<sequence>MEERRSNKSRNHSIILENREKLSVSGVEHVNNFNSEMIILETVAGVLTIKGEELDVNKLNVEDGNVSISGTVYSIGYSDRESFGAKGAGFLGKMFR</sequence>
<accession>A0ABS6G4A0</accession>
<proteinExistence type="predicted"/>